<evidence type="ECO:0000313" key="3">
    <source>
        <dbReference type="Proteomes" id="UP000694520"/>
    </source>
</evidence>
<dbReference type="Ensembl" id="ENSBGRT00000024350.1">
    <property type="protein sequence ID" value="ENSBGRP00000021094.1"/>
    <property type="gene ID" value="ENSBGRG00000013311.1"/>
</dbReference>
<dbReference type="Proteomes" id="UP000694520">
    <property type="component" value="Chromosome 11"/>
</dbReference>
<feature type="region of interest" description="Disordered" evidence="1">
    <location>
        <begin position="271"/>
        <end position="396"/>
    </location>
</feature>
<feature type="compositionally biased region" description="Low complexity" evidence="1">
    <location>
        <begin position="51"/>
        <end position="64"/>
    </location>
</feature>
<accession>A0A8B9XIM3</accession>
<name>A0A8B9XIM3_BOSMU</name>
<evidence type="ECO:0000256" key="1">
    <source>
        <dbReference type="SAM" id="MobiDB-lite"/>
    </source>
</evidence>
<dbReference type="AlphaFoldDB" id="A0A8B9XIM3"/>
<sequence length="396" mass="41949">MNGLSAPRRGRKHQSPAGSGAARTEGKEGGEARESVSARERPGKRRRNWARRAAASPRASCGSGSSEGGAPRPPAALWTRKVACQRGQGQEKKRTRAPGPPRTWKPLEALRPPPPTPAGAQKQRTGLPSASGVPRGRAFPAPTPPRSPRFGSPTREHSAVPLCQGCPHHVPAHRRGSGEGRPSVHYRRRLPSPPAPRSRKRVRKGFGLLTATGEWRSARRGAQLPSGDPRVHHGSMRGQLEALPPRAPCPGGGVLLLQEIQRSRRSGGWWAEEPAARLGTRPAGERGVPRGAPGRGGSRESYLGGARGGAPGRSRPGAAGPGLGVCERPGSQARTQWPRRGRPFWGGVSAGDGGRSRDGQMARCWKVLTGTARRGSGPPRGPGPELSSLYRFPGEI</sequence>
<feature type="compositionally biased region" description="Basic and acidic residues" evidence="1">
    <location>
        <begin position="24"/>
        <end position="41"/>
    </location>
</feature>
<organism evidence="2 3">
    <name type="scientific">Bos mutus grunniens</name>
    <name type="common">Wild yak</name>
    <name type="synonym">Bos grunniens</name>
    <dbReference type="NCBI Taxonomy" id="30521"/>
    <lineage>
        <taxon>Eukaryota</taxon>
        <taxon>Metazoa</taxon>
        <taxon>Chordata</taxon>
        <taxon>Craniata</taxon>
        <taxon>Vertebrata</taxon>
        <taxon>Euteleostomi</taxon>
        <taxon>Mammalia</taxon>
        <taxon>Eutheria</taxon>
        <taxon>Laurasiatheria</taxon>
        <taxon>Artiodactyla</taxon>
        <taxon>Ruminantia</taxon>
        <taxon>Pecora</taxon>
        <taxon>Bovidae</taxon>
        <taxon>Bovinae</taxon>
        <taxon>Bos</taxon>
    </lineage>
</organism>
<keyword evidence="3" id="KW-1185">Reference proteome</keyword>
<evidence type="ECO:0000313" key="2">
    <source>
        <dbReference type="Ensembl" id="ENSBGRP00000021094.1"/>
    </source>
</evidence>
<proteinExistence type="predicted"/>
<protein>
    <submittedName>
        <fullName evidence="2">Uncharacterized protein</fullName>
    </submittedName>
</protein>
<dbReference type="GeneTree" id="ENSGT00530000066436"/>
<reference evidence="2" key="2">
    <citation type="submission" date="2025-08" db="UniProtKB">
        <authorList>
            <consortium name="Ensembl"/>
        </authorList>
    </citation>
    <scope>IDENTIFICATION</scope>
</reference>
<feature type="region of interest" description="Disordered" evidence="1">
    <location>
        <begin position="1"/>
        <end position="247"/>
    </location>
</feature>
<reference evidence="2" key="1">
    <citation type="submission" date="2019-05" db="EMBL/GenBank/DDBJ databases">
        <authorList>
            <person name="Zhang S."/>
            <person name="Liu J."/>
        </authorList>
    </citation>
    <scope>NUCLEOTIDE SEQUENCE [LARGE SCALE GENOMIC DNA]</scope>
</reference>
<reference evidence="2" key="3">
    <citation type="submission" date="2025-09" db="UniProtKB">
        <authorList>
            <consortium name="Ensembl"/>
        </authorList>
    </citation>
    <scope>IDENTIFICATION</scope>
</reference>